<gene>
    <name evidence="1" type="ORF">SKAU_G00275680</name>
</gene>
<dbReference type="Proteomes" id="UP001152622">
    <property type="component" value="Chromosome 10"/>
</dbReference>
<reference evidence="1" key="1">
    <citation type="journal article" date="2023" name="Science">
        <title>Genome structures resolve the early diversification of teleost fishes.</title>
        <authorList>
            <person name="Parey E."/>
            <person name="Louis A."/>
            <person name="Montfort J."/>
            <person name="Bouchez O."/>
            <person name="Roques C."/>
            <person name="Iampietro C."/>
            <person name="Lluch J."/>
            <person name="Castinel A."/>
            <person name="Donnadieu C."/>
            <person name="Desvignes T."/>
            <person name="Floi Bucao C."/>
            <person name="Jouanno E."/>
            <person name="Wen M."/>
            <person name="Mejri S."/>
            <person name="Dirks R."/>
            <person name="Jansen H."/>
            <person name="Henkel C."/>
            <person name="Chen W.J."/>
            <person name="Zahm M."/>
            <person name="Cabau C."/>
            <person name="Klopp C."/>
            <person name="Thompson A.W."/>
            <person name="Robinson-Rechavi M."/>
            <person name="Braasch I."/>
            <person name="Lecointre G."/>
            <person name="Bobe J."/>
            <person name="Postlethwait J.H."/>
            <person name="Berthelot C."/>
            <person name="Roest Crollius H."/>
            <person name="Guiguen Y."/>
        </authorList>
    </citation>
    <scope>NUCLEOTIDE SEQUENCE</scope>
    <source>
        <strain evidence="1">WJC10195</strain>
    </source>
</reference>
<dbReference type="AlphaFoldDB" id="A0A9Q1F1I7"/>
<accession>A0A9Q1F1I7</accession>
<evidence type="ECO:0000313" key="2">
    <source>
        <dbReference type="Proteomes" id="UP001152622"/>
    </source>
</evidence>
<evidence type="ECO:0000313" key="1">
    <source>
        <dbReference type="EMBL" id="KAJ8348979.1"/>
    </source>
</evidence>
<sequence>MIWETRVSLQCYQTFPLTCAAYLAPFPEKSVLEDAVSGVVCCSSRPVDSAWSASHTALKPCFIWPDVGASSTLAVADP</sequence>
<dbReference type="EMBL" id="JAINUF010000010">
    <property type="protein sequence ID" value="KAJ8348979.1"/>
    <property type="molecule type" value="Genomic_DNA"/>
</dbReference>
<name>A0A9Q1F1I7_SYNKA</name>
<protein>
    <submittedName>
        <fullName evidence="1">Uncharacterized protein</fullName>
    </submittedName>
</protein>
<keyword evidence="2" id="KW-1185">Reference proteome</keyword>
<organism evidence="1 2">
    <name type="scientific">Synaphobranchus kaupii</name>
    <name type="common">Kaup's arrowtooth eel</name>
    <dbReference type="NCBI Taxonomy" id="118154"/>
    <lineage>
        <taxon>Eukaryota</taxon>
        <taxon>Metazoa</taxon>
        <taxon>Chordata</taxon>
        <taxon>Craniata</taxon>
        <taxon>Vertebrata</taxon>
        <taxon>Euteleostomi</taxon>
        <taxon>Actinopterygii</taxon>
        <taxon>Neopterygii</taxon>
        <taxon>Teleostei</taxon>
        <taxon>Anguilliformes</taxon>
        <taxon>Synaphobranchidae</taxon>
        <taxon>Synaphobranchus</taxon>
    </lineage>
</organism>
<comment type="caution">
    <text evidence="1">The sequence shown here is derived from an EMBL/GenBank/DDBJ whole genome shotgun (WGS) entry which is preliminary data.</text>
</comment>
<proteinExistence type="predicted"/>